<keyword evidence="4" id="KW-1185">Reference proteome</keyword>
<dbReference type="EMBL" id="SMOL01000157">
    <property type="protein sequence ID" value="KAB2626730.1"/>
    <property type="molecule type" value="Genomic_DNA"/>
</dbReference>
<gene>
    <name evidence="3" type="ORF">D8674_020348</name>
</gene>
<reference evidence="4" key="2">
    <citation type="submission" date="2019-10" db="EMBL/GenBank/DDBJ databases">
        <title>A de novo genome assembly of a pear dwarfing rootstock.</title>
        <authorList>
            <person name="Wang F."/>
            <person name="Wang J."/>
            <person name="Li S."/>
            <person name="Zhang Y."/>
            <person name="Fang M."/>
            <person name="Ma L."/>
            <person name="Zhao Y."/>
            <person name="Jiang S."/>
        </authorList>
    </citation>
    <scope>NUCLEOTIDE SEQUENCE [LARGE SCALE GENOMIC DNA]</scope>
</reference>
<evidence type="ECO:0000256" key="1">
    <source>
        <dbReference type="SAM" id="MobiDB-lite"/>
    </source>
</evidence>
<feature type="region of interest" description="Disordered" evidence="1">
    <location>
        <begin position="277"/>
        <end position="311"/>
    </location>
</feature>
<reference evidence="3 4" key="1">
    <citation type="submission" date="2019-09" db="EMBL/GenBank/DDBJ databases">
        <authorList>
            <person name="Ou C."/>
        </authorList>
    </citation>
    <scope>NUCLEOTIDE SEQUENCE [LARGE SCALE GENOMIC DNA]</scope>
    <source>
        <strain evidence="3">S2</strain>
        <tissue evidence="3">Leaf</tissue>
    </source>
</reference>
<dbReference type="PANTHER" id="PTHR31286:SF99">
    <property type="entry name" value="DUF4283 DOMAIN-CONTAINING PROTEIN"/>
    <property type="match status" value="1"/>
</dbReference>
<protein>
    <recommendedName>
        <fullName evidence="2">DUF4283 domain-containing protein</fullName>
    </recommendedName>
</protein>
<name>A0A5N5HMG9_9ROSA</name>
<dbReference type="OrthoDB" id="1096772at2759"/>
<dbReference type="Proteomes" id="UP000327157">
    <property type="component" value="Chromosome 2"/>
</dbReference>
<evidence type="ECO:0000313" key="3">
    <source>
        <dbReference type="EMBL" id="KAB2626730.1"/>
    </source>
</evidence>
<sequence length="311" mass="35855">MESRVIMGKLVGKQLDVRTIKWKLGLTWGSRVKNPFYLDHFGHRWYAIEFTNEEELEFALDNRPWYVRGQIFHMDKWNVHFRDTYFISNLRILEVITRPVGNFIRADETTLLGLNGLFVRVLLEVDLRLPLKRILVMNDDEECPLKMSNKHSCLADFDNDRCLLMDRIFEDEPLVCPVDFPVSNETKIRRRKSASRGMNSGCRDDRSYENVVCGNRTWVLKADLVSRWGHHTDGGFGSGVTVERCEVSEKATDNENKGKGVKEVTDLDTNEVFMETEDDDFEQIQAGGNRKRVKSEGKGGKGPSNNLEDVD</sequence>
<organism evidence="3 4">
    <name type="scientific">Pyrus ussuriensis x Pyrus communis</name>
    <dbReference type="NCBI Taxonomy" id="2448454"/>
    <lineage>
        <taxon>Eukaryota</taxon>
        <taxon>Viridiplantae</taxon>
        <taxon>Streptophyta</taxon>
        <taxon>Embryophyta</taxon>
        <taxon>Tracheophyta</taxon>
        <taxon>Spermatophyta</taxon>
        <taxon>Magnoliopsida</taxon>
        <taxon>eudicotyledons</taxon>
        <taxon>Gunneridae</taxon>
        <taxon>Pentapetalae</taxon>
        <taxon>rosids</taxon>
        <taxon>fabids</taxon>
        <taxon>Rosales</taxon>
        <taxon>Rosaceae</taxon>
        <taxon>Amygdaloideae</taxon>
        <taxon>Maleae</taxon>
        <taxon>Pyrus</taxon>
    </lineage>
</organism>
<evidence type="ECO:0000259" key="2">
    <source>
        <dbReference type="Pfam" id="PF14111"/>
    </source>
</evidence>
<accession>A0A5N5HMG9</accession>
<comment type="caution">
    <text evidence="3">The sequence shown here is derived from an EMBL/GenBank/DDBJ whole genome shotgun (WGS) entry which is preliminary data.</text>
</comment>
<proteinExistence type="predicted"/>
<dbReference type="AlphaFoldDB" id="A0A5N5HMG9"/>
<feature type="domain" description="DUF4283" evidence="2">
    <location>
        <begin position="4"/>
        <end position="81"/>
    </location>
</feature>
<dbReference type="Pfam" id="PF14111">
    <property type="entry name" value="DUF4283"/>
    <property type="match status" value="1"/>
</dbReference>
<dbReference type="PANTHER" id="PTHR31286">
    <property type="entry name" value="GLYCINE-RICH CELL WALL STRUCTURAL PROTEIN 1.8-LIKE"/>
    <property type="match status" value="1"/>
</dbReference>
<reference evidence="3 4" key="3">
    <citation type="submission" date="2019-11" db="EMBL/GenBank/DDBJ databases">
        <title>A de novo genome assembly of a pear dwarfing rootstock.</title>
        <authorList>
            <person name="Wang F."/>
            <person name="Wang J."/>
            <person name="Li S."/>
            <person name="Zhang Y."/>
            <person name="Fang M."/>
            <person name="Ma L."/>
            <person name="Zhao Y."/>
            <person name="Jiang S."/>
        </authorList>
    </citation>
    <scope>NUCLEOTIDE SEQUENCE [LARGE SCALE GENOMIC DNA]</scope>
    <source>
        <strain evidence="3">S2</strain>
        <tissue evidence="3">Leaf</tissue>
    </source>
</reference>
<dbReference type="InterPro" id="IPR040256">
    <property type="entry name" value="At4g02000-like"/>
</dbReference>
<evidence type="ECO:0000313" key="4">
    <source>
        <dbReference type="Proteomes" id="UP000327157"/>
    </source>
</evidence>
<dbReference type="InterPro" id="IPR025558">
    <property type="entry name" value="DUF4283"/>
</dbReference>